<keyword evidence="12" id="KW-1185">Reference proteome</keyword>
<evidence type="ECO:0000256" key="4">
    <source>
        <dbReference type="ARBA" id="ARBA00022741"/>
    </source>
</evidence>
<proteinExistence type="inferred from homology"/>
<protein>
    <recommendedName>
        <fullName evidence="8">ATP-dependent dethiobiotin synthetase BioD</fullName>
        <ecNumber evidence="8">6.3.3.3</ecNumber>
    </recommendedName>
    <alternativeName>
        <fullName evidence="8">DTB synthetase</fullName>
        <shortName evidence="8">DTBS</shortName>
    </alternativeName>
    <alternativeName>
        <fullName evidence="8">Dethiobiotin synthase</fullName>
    </alternativeName>
</protein>
<dbReference type="AlphaFoldDB" id="A0A2S6G9T8"/>
<feature type="binding site" evidence="8">
    <location>
        <position position="56"/>
    </location>
    <ligand>
        <name>ATP</name>
        <dbReference type="ChEBI" id="CHEBI:30616"/>
    </ligand>
</feature>
<comment type="cofactor">
    <cofactor evidence="8">
        <name>Mg(2+)</name>
        <dbReference type="ChEBI" id="CHEBI:18420"/>
    </cofactor>
</comment>
<dbReference type="RefSeq" id="WP_104415088.1">
    <property type="nucleotide sequence ID" value="NZ_PTIT01000003.1"/>
</dbReference>
<comment type="pathway">
    <text evidence="8">Cofactor biosynthesis; biotin biosynthesis; biotin from 7,8-diaminononanoate: step 1/2.</text>
</comment>
<dbReference type="InterPro" id="IPR004472">
    <property type="entry name" value="DTB_synth_BioD"/>
</dbReference>
<evidence type="ECO:0000256" key="5">
    <source>
        <dbReference type="ARBA" id="ARBA00022756"/>
    </source>
</evidence>
<feature type="binding site" evidence="8">
    <location>
        <begin position="14"/>
        <end position="19"/>
    </location>
    <ligand>
        <name>ATP</name>
        <dbReference type="ChEBI" id="CHEBI:30616"/>
    </ligand>
</feature>
<evidence type="ECO:0000313" key="10">
    <source>
        <dbReference type="EMBL" id="PPK55885.1"/>
    </source>
</evidence>
<feature type="binding site" evidence="8">
    <location>
        <position position="43"/>
    </location>
    <ligand>
        <name>substrate</name>
    </ligand>
</feature>
<keyword evidence="6 8" id="KW-0067">ATP-binding</keyword>
<feature type="binding site" evidence="8">
    <location>
        <begin position="208"/>
        <end position="210"/>
    </location>
    <ligand>
        <name>ATP</name>
        <dbReference type="ChEBI" id="CHEBI:30616"/>
    </ligand>
</feature>
<feature type="binding site" evidence="8">
    <location>
        <position position="18"/>
    </location>
    <ligand>
        <name>Mg(2+)</name>
        <dbReference type="ChEBI" id="CHEBI:18420"/>
    </ligand>
</feature>
<comment type="caution">
    <text evidence="8">Lacks conserved residue(s) required for the propagation of feature annotation.</text>
</comment>
<reference evidence="10 11" key="2">
    <citation type="submission" date="2018-02" db="EMBL/GenBank/DDBJ databases">
        <title>Subsurface microbial communities from deep shales in Ohio and West Virginia, USA.</title>
        <authorList>
            <person name="Wrighton K."/>
        </authorList>
    </citation>
    <scope>NUCLEOTIDE SEQUENCE [LARGE SCALE GENOMIC DNA]</scope>
    <source>
        <strain evidence="10 11">UTICA-S1B9</strain>
    </source>
</reference>
<evidence type="ECO:0000313" key="11">
    <source>
        <dbReference type="Proteomes" id="UP000239446"/>
    </source>
</evidence>
<dbReference type="EMBL" id="PTIU01000003">
    <property type="protein sequence ID" value="PPK55885.1"/>
    <property type="molecule type" value="Genomic_DNA"/>
</dbReference>
<dbReference type="Proteomes" id="UP000239648">
    <property type="component" value="Unassembled WGS sequence"/>
</dbReference>
<dbReference type="SUPFAM" id="SSF52540">
    <property type="entry name" value="P-loop containing nucleoside triphosphate hydrolases"/>
    <property type="match status" value="1"/>
</dbReference>
<dbReference type="GO" id="GO:0042803">
    <property type="term" value="F:protein homodimerization activity"/>
    <property type="evidence" value="ECO:0007669"/>
    <property type="project" value="UniProtKB-ARBA"/>
</dbReference>
<dbReference type="OrthoDB" id="9802097at2"/>
<comment type="catalytic activity">
    <reaction evidence="8">
        <text>(7R,8S)-7,8-diammoniononanoate + CO2 + ATP = (4R,5S)-dethiobiotin + ADP + phosphate + 3 H(+)</text>
        <dbReference type="Rhea" id="RHEA:15805"/>
        <dbReference type="ChEBI" id="CHEBI:15378"/>
        <dbReference type="ChEBI" id="CHEBI:16526"/>
        <dbReference type="ChEBI" id="CHEBI:30616"/>
        <dbReference type="ChEBI" id="CHEBI:43474"/>
        <dbReference type="ChEBI" id="CHEBI:149469"/>
        <dbReference type="ChEBI" id="CHEBI:149473"/>
        <dbReference type="ChEBI" id="CHEBI:456216"/>
        <dbReference type="EC" id="6.3.3.3"/>
    </reaction>
</comment>
<evidence type="ECO:0000313" key="9">
    <source>
        <dbReference type="EMBL" id="PPK53008.1"/>
    </source>
</evidence>
<organism evidence="10 11">
    <name type="scientific">Marinobacter persicus</name>
    <dbReference type="NCBI Taxonomy" id="930118"/>
    <lineage>
        <taxon>Bacteria</taxon>
        <taxon>Pseudomonadati</taxon>
        <taxon>Pseudomonadota</taxon>
        <taxon>Gammaproteobacteria</taxon>
        <taxon>Pseudomonadales</taxon>
        <taxon>Marinobacteraceae</taxon>
        <taxon>Marinobacter</taxon>
    </lineage>
</organism>
<dbReference type="GO" id="GO:0005524">
    <property type="term" value="F:ATP binding"/>
    <property type="evidence" value="ECO:0007669"/>
    <property type="project" value="UniProtKB-UniRule"/>
</dbReference>
<comment type="function">
    <text evidence="8">Catalyzes a mechanistically unusual reaction, the ATP-dependent insertion of CO2 between the N7 and N8 nitrogen atoms of 7,8-diaminopelargonic acid (DAPA, also called 7,8-diammoniononanoate) to form a ureido ring.</text>
</comment>
<keyword evidence="1 8" id="KW-0963">Cytoplasm</keyword>
<dbReference type="EMBL" id="PTIT01000003">
    <property type="protein sequence ID" value="PPK53008.1"/>
    <property type="molecule type" value="Genomic_DNA"/>
</dbReference>
<dbReference type="GO" id="GO:0004141">
    <property type="term" value="F:dethiobiotin synthase activity"/>
    <property type="evidence" value="ECO:0007669"/>
    <property type="project" value="UniProtKB-UniRule"/>
</dbReference>
<keyword evidence="5 8" id="KW-0093">Biotin biosynthesis</keyword>
<accession>A0A2S6G9T8</accession>
<dbReference type="Gene3D" id="3.40.50.300">
    <property type="entry name" value="P-loop containing nucleotide triphosphate hydrolases"/>
    <property type="match status" value="1"/>
</dbReference>
<dbReference type="CDD" id="cd03109">
    <property type="entry name" value="DTBS"/>
    <property type="match status" value="1"/>
</dbReference>
<dbReference type="EC" id="6.3.3.3" evidence="8"/>
<dbReference type="PIRSF" id="PIRSF006755">
    <property type="entry name" value="DTB_synth"/>
    <property type="match status" value="1"/>
</dbReference>
<name>A0A2S6G9T8_9GAMM</name>
<dbReference type="UniPathway" id="UPA00078">
    <property type="reaction ID" value="UER00161"/>
</dbReference>
<evidence type="ECO:0000256" key="1">
    <source>
        <dbReference type="ARBA" id="ARBA00022490"/>
    </source>
</evidence>
<reference evidence="9 12" key="1">
    <citation type="submission" date="2018-02" db="EMBL/GenBank/DDBJ databases">
        <title>Deep subsurface shale carbon reservoir microbial communities from Ohio and West Virginia, USA.</title>
        <authorList>
            <person name="Wrighton K."/>
        </authorList>
    </citation>
    <scope>NUCLEOTIDE SEQUENCE [LARGE SCALE GENOMIC DNA]</scope>
    <source>
        <strain evidence="9 12">UTICA-S1B6</strain>
    </source>
</reference>
<feature type="binding site" evidence="8">
    <location>
        <begin position="178"/>
        <end position="179"/>
    </location>
    <ligand>
        <name>ATP</name>
        <dbReference type="ChEBI" id="CHEBI:30616"/>
    </ligand>
</feature>
<dbReference type="GO" id="GO:0000287">
    <property type="term" value="F:magnesium ion binding"/>
    <property type="evidence" value="ECO:0007669"/>
    <property type="project" value="UniProtKB-UniRule"/>
</dbReference>
<dbReference type="GO" id="GO:0009102">
    <property type="term" value="P:biotin biosynthetic process"/>
    <property type="evidence" value="ECO:0007669"/>
    <property type="project" value="UniProtKB-UniRule"/>
</dbReference>
<feature type="binding site" evidence="8">
    <location>
        <begin position="118"/>
        <end position="121"/>
    </location>
    <ligand>
        <name>ATP</name>
        <dbReference type="ChEBI" id="CHEBI:30616"/>
    </ligand>
</feature>
<dbReference type="FunFam" id="3.40.50.300:FF:000292">
    <property type="entry name" value="ATP-dependent dethiobiotin synthetase BioD"/>
    <property type="match status" value="1"/>
</dbReference>
<evidence type="ECO:0000256" key="6">
    <source>
        <dbReference type="ARBA" id="ARBA00022840"/>
    </source>
</evidence>
<dbReference type="InterPro" id="IPR027417">
    <property type="entry name" value="P-loop_NTPase"/>
</dbReference>
<keyword evidence="7 8" id="KW-0460">Magnesium</keyword>
<dbReference type="NCBIfam" id="TIGR00347">
    <property type="entry name" value="bioD"/>
    <property type="match status" value="1"/>
</dbReference>
<evidence type="ECO:0000256" key="2">
    <source>
        <dbReference type="ARBA" id="ARBA00022598"/>
    </source>
</evidence>
<comment type="caution">
    <text evidence="10">The sequence shown here is derived from an EMBL/GenBank/DDBJ whole genome shotgun (WGS) entry which is preliminary data.</text>
</comment>
<evidence type="ECO:0000256" key="8">
    <source>
        <dbReference type="HAMAP-Rule" id="MF_00336"/>
    </source>
</evidence>
<dbReference type="Pfam" id="PF13500">
    <property type="entry name" value="AAA_26"/>
    <property type="match status" value="1"/>
</dbReference>
<evidence type="ECO:0000256" key="3">
    <source>
        <dbReference type="ARBA" id="ARBA00022723"/>
    </source>
</evidence>
<comment type="subcellular location">
    <subcellularLocation>
        <location evidence="8">Cytoplasm</location>
    </subcellularLocation>
</comment>
<dbReference type="PANTHER" id="PTHR43210">
    <property type="entry name" value="DETHIOBIOTIN SYNTHETASE"/>
    <property type="match status" value="1"/>
</dbReference>
<keyword evidence="2 8" id="KW-0436">Ligase</keyword>
<feature type="binding site" evidence="8">
    <location>
        <position position="118"/>
    </location>
    <ligand>
        <name>Mg(2+)</name>
        <dbReference type="ChEBI" id="CHEBI:18420"/>
    </ligand>
</feature>
<dbReference type="GO" id="GO:0005829">
    <property type="term" value="C:cytosol"/>
    <property type="evidence" value="ECO:0007669"/>
    <property type="project" value="TreeGrafter"/>
</dbReference>
<dbReference type="Proteomes" id="UP000239446">
    <property type="component" value="Unassembled WGS sequence"/>
</dbReference>
<gene>
    <name evidence="8" type="primary">bioD</name>
    <name evidence="10" type="ORF">B0H24_100382</name>
    <name evidence="9" type="ORF">BY455_10382</name>
</gene>
<feature type="binding site" evidence="8">
    <location>
        <position position="56"/>
    </location>
    <ligand>
        <name>Mg(2+)</name>
        <dbReference type="ChEBI" id="CHEBI:18420"/>
    </ligand>
</feature>
<dbReference type="STRING" id="930118.SAMN05216429_101276"/>
<keyword evidence="3 8" id="KW-0479">Metal-binding</keyword>
<feature type="active site" evidence="8">
    <location>
        <position position="39"/>
    </location>
</feature>
<evidence type="ECO:0000256" key="7">
    <source>
        <dbReference type="ARBA" id="ARBA00022842"/>
    </source>
</evidence>
<dbReference type="HAMAP" id="MF_00336">
    <property type="entry name" value="BioD"/>
    <property type="match status" value="1"/>
</dbReference>
<evidence type="ECO:0000313" key="12">
    <source>
        <dbReference type="Proteomes" id="UP000239648"/>
    </source>
</evidence>
<comment type="similarity">
    <text evidence="8">Belongs to the dethiobiotin synthetase family.</text>
</comment>
<sequence>MAKKTYFVTGTNTGVGKTLASAALLEAAKEQGLRTLAMKPIASGCEQTPDGLRNDDALILQSAITEQLPYETINPVTLEPAIAPHVAAEQVGQTITAQRLVGFCRGVQIRPADFMLIEGAGGWRVPLNDRETYAAVPREMGLGVILVVSLELGCINHALLTAEAIRADGLQVAGWVGNHPQAEPMACEQETLNYLSLHLRTPCLGVLPWIEGKADKDLPRVLRKYVNISPLIEK</sequence>
<comment type="subunit">
    <text evidence="8">Homodimer.</text>
</comment>
<keyword evidence="4 8" id="KW-0547">Nucleotide-binding</keyword>
<dbReference type="PANTHER" id="PTHR43210:SF5">
    <property type="entry name" value="DETHIOBIOTIN SYNTHETASE"/>
    <property type="match status" value="1"/>
</dbReference>